<feature type="domain" description="Calcineurin-like phosphoesterase" evidence="1">
    <location>
        <begin position="19"/>
        <end position="109"/>
    </location>
</feature>
<dbReference type="KEGG" id="llh:I41_07100"/>
<sequence length="167" mass="17952">MALIGGWIYLEQVMAIIVCQLNDIHFNASNNSVLARTGNIAEVAIAESAPDDTIILLLSGDIADHGYSDEFDEAFTWVTRLRDSILQKRPDLKILAVPGNHDCDLSGDQALRDAAIGLINSSTDPPANSIVHAAIQPQSAYFAFSETISAPNESLTAAEVDPETWTA</sequence>
<gene>
    <name evidence="2" type="ORF">I41_07100</name>
</gene>
<dbReference type="OrthoDB" id="883741at2"/>
<dbReference type="InterPro" id="IPR042283">
    <property type="entry name" value="GpdQ_catalytic"/>
</dbReference>
<proteinExistence type="predicted"/>
<evidence type="ECO:0000313" key="3">
    <source>
        <dbReference type="Proteomes" id="UP000317909"/>
    </source>
</evidence>
<dbReference type="Gene3D" id="3.60.21.40">
    <property type="entry name" value="GpdQ, catalytic alpha/beta sandwich domain"/>
    <property type="match status" value="1"/>
</dbReference>
<evidence type="ECO:0000313" key="2">
    <source>
        <dbReference type="EMBL" id="QDT71551.1"/>
    </source>
</evidence>
<dbReference type="Pfam" id="PF00149">
    <property type="entry name" value="Metallophos"/>
    <property type="match status" value="1"/>
</dbReference>
<accession>A0A517TT50</accession>
<dbReference type="EMBL" id="CP036339">
    <property type="protein sequence ID" value="QDT71551.1"/>
    <property type="molecule type" value="Genomic_DNA"/>
</dbReference>
<organism evidence="2 3">
    <name type="scientific">Lacipirellula limnantheis</name>
    <dbReference type="NCBI Taxonomy" id="2528024"/>
    <lineage>
        <taxon>Bacteria</taxon>
        <taxon>Pseudomonadati</taxon>
        <taxon>Planctomycetota</taxon>
        <taxon>Planctomycetia</taxon>
        <taxon>Pirellulales</taxon>
        <taxon>Lacipirellulaceae</taxon>
        <taxon>Lacipirellula</taxon>
    </lineage>
</organism>
<dbReference type="AlphaFoldDB" id="A0A517TT50"/>
<dbReference type="SUPFAM" id="SSF56300">
    <property type="entry name" value="Metallo-dependent phosphatases"/>
    <property type="match status" value="1"/>
</dbReference>
<reference evidence="2 3" key="1">
    <citation type="submission" date="2019-02" db="EMBL/GenBank/DDBJ databases">
        <title>Deep-cultivation of Planctomycetes and their phenomic and genomic characterization uncovers novel biology.</title>
        <authorList>
            <person name="Wiegand S."/>
            <person name="Jogler M."/>
            <person name="Boedeker C."/>
            <person name="Pinto D."/>
            <person name="Vollmers J."/>
            <person name="Rivas-Marin E."/>
            <person name="Kohn T."/>
            <person name="Peeters S.H."/>
            <person name="Heuer A."/>
            <person name="Rast P."/>
            <person name="Oberbeckmann S."/>
            <person name="Bunk B."/>
            <person name="Jeske O."/>
            <person name="Meyerdierks A."/>
            <person name="Storesund J.E."/>
            <person name="Kallscheuer N."/>
            <person name="Luecker S."/>
            <person name="Lage O.M."/>
            <person name="Pohl T."/>
            <person name="Merkel B.J."/>
            <person name="Hornburger P."/>
            <person name="Mueller R.-W."/>
            <person name="Bruemmer F."/>
            <person name="Labrenz M."/>
            <person name="Spormann A.M."/>
            <person name="Op den Camp H."/>
            <person name="Overmann J."/>
            <person name="Amann R."/>
            <person name="Jetten M.S.M."/>
            <person name="Mascher T."/>
            <person name="Medema M.H."/>
            <person name="Devos D.P."/>
            <person name="Kaster A.-K."/>
            <person name="Ovreas L."/>
            <person name="Rohde M."/>
            <person name="Galperin M.Y."/>
            <person name="Jogler C."/>
        </authorList>
    </citation>
    <scope>NUCLEOTIDE SEQUENCE [LARGE SCALE GENOMIC DNA]</scope>
    <source>
        <strain evidence="2 3">I41</strain>
    </source>
</reference>
<protein>
    <recommendedName>
        <fullName evidence="1">Calcineurin-like phosphoesterase domain-containing protein</fullName>
    </recommendedName>
</protein>
<dbReference type="GO" id="GO:0016787">
    <property type="term" value="F:hydrolase activity"/>
    <property type="evidence" value="ECO:0007669"/>
    <property type="project" value="InterPro"/>
</dbReference>
<dbReference type="InterPro" id="IPR029052">
    <property type="entry name" value="Metallo-depent_PP-like"/>
</dbReference>
<dbReference type="RefSeq" id="WP_145430914.1">
    <property type="nucleotide sequence ID" value="NZ_CP036339.1"/>
</dbReference>
<dbReference type="InterPro" id="IPR004843">
    <property type="entry name" value="Calcineurin-like_PHP"/>
</dbReference>
<keyword evidence="3" id="KW-1185">Reference proteome</keyword>
<dbReference type="Proteomes" id="UP000317909">
    <property type="component" value="Chromosome"/>
</dbReference>
<evidence type="ECO:0000259" key="1">
    <source>
        <dbReference type="Pfam" id="PF00149"/>
    </source>
</evidence>
<name>A0A517TT50_9BACT</name>